<organism evidence="2 3">
    <name type="scientific">Fibrella rubiginis</name>
    <dbReference type="NCBI Taxonomy" id="2817060"/>
    <lineage>
        <taxon>Bacteria</taxon>
        <taxon>Pseudomonadati</taxon>
        <taxon>Bacteroidota</taxon>
        <taxon>Cytophagia</taxon>
        <taxon>Cytophagales</taxon>
        <taxon>Spirosomataceae</taxon>
        <taxon>Fibrella</taxon>
    </lineage>
</organism>
<dbReference type="RefSeq" id="WP_207362707.1">
    <property type="nucleotide sequence ID" value="NZ_JAFMYV010000001.1"/>
</dbReference>
<evidence type="ECO:0000313" key="3">
    <source>
        <dbReference type="Proteomes" id="UP000664034"/>
    </source>
</evidence>
<feature type="transmembrane region" description="Helical" evidence="1">
    <location>
        <begin position="371"/>
        <end position="389"/>
    </location>
</feature>
<dbReference type="AlphaFoldDB" id="A0A939K1D7"/>
<keyword evidence="1" id="KW-0812">Transmembrane</keyword>
<accession>A0A939K1D7</accession>
<dbReference type="InterPro" id="IPR025367">
    <property type="entry name" value="DUF4271"/>
</dbReference>
<feature type="transmembrane region" description="Helical" evidence="1">
    <location>
        <begin position="203"/>
        <end position="225"/>
    </location>
</feature>
<sequence>MSERVKERLIDFCKGVPANADSYAIPHSLVRSFACLLFFLFAHSLIHSFTHCAFAQGRREGVGPEQRYFPVHDIQADLLVYDEAFKTYVPYIIEQHAGEQALSAYVDIESNRRYKLLLQSQADGFLFIEAALRRKCPAGQWLVLDLDSLFQVYKKPQLFITLYGAAGAGNWQAYIGHPRSAAGQTIRLNDDLLSVRPRGFSGFVSFFSAGLLFLLAVHAFLISFFRRAFQTFYNPVNLITADPPDESFLINRPLGRVSMAFALALSFSMAFLFMYVQHLNINLFGMATLLPREPGFGTIVLSYGVISGLIFLALLGKYVFIAAVGSLYKFDAIVNLHYFRVLQSSLLFITSLVIIVSAVNPHQSINVPVSYVLLPFVGFYLARLAWLYVTLVGQLPVKNLYLFSYLCIVELIPLVVGIRFAV</sequence>
<feature type="transmembrane region" description="Helical" evidence="1">
    <location>
        <begin position="401"/>
        <end position="421"/>
    </location>
</feature>
<keyword evidence="1" id="KW-1133">Transmembrane helix</keyword>
<comment type="caution">
    <text evidence="2">The sequence shown here is derived from an EMBL/GenBank/DDBJ whole genome shotgun (WGS) entry which is preliminary data.</text>
</comment>
<dbReference type="Pfam" id="PF14093">
    <property type="entry name" value="DUF4271"/>
    <property type="match status" value="1"/>
</dbReference>
<name>A0A939K1D7_9BACT</name>
<evidence type="ECO:0000256" key="1">
    <source>
        <dbReference type="SAM" id="Phobius"/>
    </source>
</evidence>
<protein>
    <submittedName>
        <fullName evidence="2">DUF4271 domain-containing protein</fullName>
    </submittedName>
</protein>
<keyword evidence="1" id="KW-0472">Membrane</keyword>
<feature type="transmembrane region" description="Helical" evidence="1">
    <location>
        <begin position="296"/>
        <end position="321"/>
    </location>
</feature>
<keyword evidence="3" id="KW-1185">Reference proteome</keyword>
<dbReference type="Proteomes" id="UP000664034">
    <property type="component" value="Unassembled WGS sequence"/>
</dbReference>
<reference evidence="2" key="1">
    <citation type="submission" date="2021-03" db="EMBL/GenBank/DDBJ databases">
        <title>Fibrella sp. HMF5335 genome sequencing and assembly.</title>
        <authorList>
            <person name="Kang H."/>
            <person name="Kim H."/>
            <person name="Bae S."/>
            <person name="Joh K."/>
        </authorList>
    </citation>
    <scope>NUCLEOTIDE SEQUENCE</scope>
    <source>
        <strain evidence="2">HMF5335</strain>
    </source>
</reference>
<gene>
    <name evidence="2" type="ORF">J2I47_01135</name>
</gene>
<evidence type="ECO:0000313" key="2">
    <source>
        <dbReference type="EMBL" id="MBO0935139.1"/>
    </source>
</evidence>
<feature type="transmembrane region" description="Helical" evidence="1">
    <location>
        <begin position="341"/>
        <end position="359"/>
    </location>
</feature>
<feature type="transmembrane region" description="Helical" evidence="1">
    <location>
        <begin position="257"/>
        <end position="276"/>
    </location>
</feature>
<proteinExistence type="predicted"/>
<dbReference type="EMBL" id="JAFMYV010000001">
    <property type="protein sequence ID" value="MBO0935139.1"/>
    <property type="molecule type" value="Genomic_DNA"/>
</dbReference>